<evidence type="ECO:0000256" key="1">
    <source>
        <dbReference type="SAM" id="MobiDB-lite"/>
    </source>
</evidence>
<dbReference type="Gene3D" id="3.30.70.1290">
    <property type="entry name" value="Transposase IS200-like"/>
    <property type="match status" value="1"/>
</dbReference>
<dbReference type="InterPro" id="IPR052715">
    <property type="entry name" value="RAYT_transposase"/>
</dbReference>
<dbReference type="PANTHER" id="PTHR36966:SF1">
    <property type="entry name" value="REP-ASSOCIATED TYROSINE TRANSPOSASE"/>
    <property type="match status" value="1"/>
</dbReference>
<protein>
    <submittedName>
        <fullName evidence="3">Transposase IS200 like</fullName>
    </submittedName>
</protein>
<proteinExistence type="predicted"/>
<dbReference type="NCBIfam" id="NF047646">
    <property type="entry name" value="REP_Tyr_transpos"/>
    <property type="match status" value="1"/>
</dbReference>
<feature type="region of interest" description="Disordered" evidence="1">
    <location>
        <begin position="189"/>
        <end position="230"/>
    </location>
</feature>
<evidence type="ECO:0000313" key="3">
    <source>
        <dbReference type="EMBL" id="VFJ94860.1"/>
    </source>
</evidence>
<dbReference type="GO" id="GO:0004803">
    <property type="term" value="F:transposase activity"/>
    <property type="evidence" value="ECO:0007669"/>
    <property type="project" value="InterPro"/>
</dbReference>
<feature type="compositionally biased region" description="Low complexity" evidence="1">
    <location>
        <begin position="221"/>
        <end position="230"/>
    </location>
</feature>
<dbReference type="InterPro" id="IPR002686">
    <property type="entry name" value="Transposase_17"/>
</dbReference>
<dbReference type="GO" id="GO:0006313">
    <property type="term" value="P:DNA transposition"/>
    <property type="evidence" value="ECO:0007669"/>
    <property type="project" value="InterPro"/>
</dbReference>
<dbReference type="SMART" id="SM01321">
    <property type="entry name" value="Y1_Tnp"/>
    <property type="match status" value="1"/>
</dbReference>
<accession>A0A450UQW5</accession>
<organism evidence="3">
    <name type="scientific">Candidatus Kentrum sp. LFY</name>
    <dbReference type="NCBI Taxonomy" id="2126342"/>
    <lineage>
        <taxon>Bacteria</taxon>
        <taxon>Pseudomonadati</taxon>
        <taxon>Pseudomonadota</taxon>
        <taxon>Gammaproteobacteria</taxon>
        <taxon>Candidatus Kentrum</taxon>
    </lineage>
</organism>
<reference evidence="3" key="1">
    <citation type="submission" date="2019-02" db="EMBL/GenBank/DDBJ databases">
        <authorList>
            <person name="Gruber-Vodicka R. H."/>
            <person name="Seah K. B. B."/>
        </authorList>
    </citation>
    <scope>NUCLEOTIDE SEQUENCE</scope>
    <source>
        <strain evidence="3">BECK_M6</strain>
    </source>
</reference>
<feature type="compositionally biased region" description="Low complexity" evidence="1">
    <location>
        <begin position="198"/>
        <end position="208"/>
    </location>
</feature>
<dbReference type="InterPro" id="IPR036515">
    <property type="entry name" value="Transposase_17_sf"/>
</dbReference>
<dbReference type="EMBL" id="CAADFH010000044">
    <property type="protein sequence ID" value="VFJ94860.1"/>
    <property type="molecule type" value="Genomic_DNA"/>
</dbReference>
<feature type="domain" description="Transposase IS200-like" evidence="2">
    <location>
        <begin position="65"/>
        <end position="170"/>
    </location>
</feature>
<gene>
    <name evidence="3" type="ORF">BECKLFY1418A_GA0070994_104421</name>
</gene>
<dbReference type="AlphaFoldDB" id="A0A450UQW5"/>
<name>A0A450UQW5_9GAMM</name>
<sequence length="230" mass="26075">MPGIGSVARAEWLPDLSLRVEYGAPGISRKSETLVECAPIPPYGFRADVRCGLGESMSYYRRAYVPGGCYFFTAVTWKRKPLLVRHIDRLREAFRKAKTAQPFEIDAIVVFPDHLHCIWQLPFDDADYSTRWKRIKQEFNQQFVCQFHPLKMISFIAYPTTQQLSAQRSQNRVRRLLSISTHKAHVGCGSYPARTASTNPNPNEAPHPAARRHPTPPGPPAIRTITCNSP</sequence>
<dbReference type="SUPFAM" id="SSF143422">
    <property type="entry name" value="Transposase IS200-like"/>
    <property type="match status" value="1"/>
</dbReference>
<evidence type="ECO:0000259" key="2">
    <source>
        <dbReference type="SMART" id="SM01321"/>
    </source>
</evidence>
<dbReference type="PANTHER" id="PTHR36966">
    <property type="entry name" value="REP-ASSOCIATED TYROSINE TRANSPOSASE"/>
    <property type="match status" value="1"/>
</dbReference>
<dbReference type="GO" id="GO:0043565">
    <property type="term" value="F:sequence-specific DNA binding"/>
    <property type="evidence" value="ECO:0007669"/>
    <property type="project" value="TreeGrafter"/>
</dbReference>